<protein>
    <submittedName>
        <fullName evidence="1">Uncharacterized protein</fullName>
    </submittedName>
</protein>
<name>A0A9X6ULF3_BACCE</name>
<dbReference type="Proteomes" id="UP000219869">
    <property type="component" value="Unassembled WGS sequence"/>
</dbReference>
<accession>A0A9X6ULF3</accession>
<dbReference type="RefSeq" id="WP_000250487.1">
    <property type="nucleotide sequence ID" value="NZ_NTXW01000036.1"/>
</dbReference>
<gene>
    <name evidence="1" type="ORF">CN475_18850</name>
</gene>
<evidence type="ECO:0000313" key="2">
    <source>
        <dbReference type="Proteomes" id="UP000219869"/>
    </source>
</evidence>
<dbReference type="AlphaFoldDB" id="A0A9X6ULF3"/>
<sequence>MVQNKFKVGDIAYLRKELEVPEVRPFLLFNGAPGTILGTSNRITDTLKLYSIRVTNPRNGKEFDLEDVVLESHLLSENEKEEQQRKDDEFLKMLDYVEKRRKEIYLG</sequence>
<dbReference type="EMBL" id="NTXW01000036">
    <property type="protein sequence ID" value="PEQ85444.1"/>
    <property type="molecule type" value="Genomic_DNA"/>
</dbReference>
<reference evidence="1 2" key="1">
    <citation type="submission" date="2017-09" db="EMBL/GenBank/DDBJ databases">
        <title>Large-scale bioinformatics analysis of Bacillus genomes uncovers conserved roles of natural products in bacterial physiology.</title>
        <authorList>
            <consortium name="Agbiome Team Llc"/>
            <person name="Bleich R.M."/>
            <person name="Kirk G.J."/>
            <person name="Santa Maria K.C."/>
            <person name="Allen S.E."/>
            <person name="Farag S."/>
            <person name="Shank E.A."/>
            <person name="Bowers A."/>
        </authorList>
    </citation>
    <scope>NUCLEOTIDE SEQUENCE [LARGE SCALE GENOMIC DNA]</scope>
    <source>
        <strain evidence="1 2">AFS006334</strain>
    </source>
</reference>
<evidence type="ECO:0000313" key="1">
    <source>
        <dbReference type="EMBL" id="PEQ85444.1"/>
    </source>
</evidence>
<proteinExistence type="predicted"/>
<organism evidence="1 2">
    <name type="scientific">Bacillus cereus</name>
    <dbReference type="NCBI Taxonomy" id="1396"/>
    <lineage>
        <taxon>Bacteria</taxon>
        <taxon>Bacillati</taxon>
        <taxon>Bacillota</taxon>
        <taxon>Bacilli</taxon>
        <taxon>Bacillales</taxon>
        <taxon>Bacillaceae</taxon>
        <taxon>Bacillus</taxon>
        <taxon>Bacillus cereus group</taxon>
    </lineage>
</organism>
<comment type="caution">
    <text evidence="1">The sequence shown here is derived from an EMBL/GenBank/DDBJ whole genome shotgun (WGS) entry which is preliminary data.</text>
</comment>